<dbReference type="EMBL" id="JBEHZE010000001">
    <property type="protein sequence ID" value="MEX6631962.1"/>
    <property type="molecule type" value="Genomic_DNA"/>
</dbReference>
<evidence type="ECO:0000313" key="3">
    <source>
        <dbReference type="Proteomes" id="UP001560685"/>
    </source>
</evidence>
<reference evidence="2 3" key="1">
    <citation type="submission" date="2024-05" db="EMBL/GenBank/DDBJ databases">
        <title>Three bacterial strains, DH-69, EH-24, and ECK-19 isolated from coastal sediments.</title>
        <authorList>
            <person name="Ye Y.-Q."/>
            <person name="Du Z.-J."/>
        </authorList>
    </citation>
    <scope>NUCLEOTIDE SEQUENCE [LARGE SCALE GENOMIC DNA]</scope>
    <source>
        <strain evidence="2 3">ECK-19</strain>
    </source>
</reference>
<keyword evidence="1" id="KW-0732">Signal</keyword>
<dbReference type="Pfam" id="PF09539">
    <property type="entry name" value="DUF2385"/>
    <property type="match status" value="1"/>
</dbReference>
<proteinExistence type="predicted"/>
<feature type="chain" id="PRO_5045060591" evidence="1">
    <location>
        <begin position="21"/>
        <end position="139"/>
    </location>
</feature>
<accession>A0ABV3Z138</accession>
<dbReference type="Proteomes" id="UP001560685">
    <property type="component" value="Unassembled WGS sequence"/>
</dbReference>
<dbReference type="RefSeq" id="WP_369311579.1">
    <property type="nucleotide sequence ID" value="NZ_JBEHZE010000001.1"/>
</dbReference>
<gene>
    <name evidence="2" type="ORF">ABFZ84_00225</name>
</gene>
<protein>
    <submittedName>
        <fullName evidence="2">TIGR02301 family protein</fullName>
    </submittedName>
</protein>
<comment type="caution">
    <text evidence="2">The sequence shown here is derived from an EMBL/GenBank/DDBJ whole genome shotgun (WGS) entry which is preliminary data.</text>
</comment>
<name>A0ABV3Z138_9PROT</name>
<evidence type="ECO:0000313" key="2">
    <source>
        <dbReference type="EMBL" id="MEX6631962.1"/>
    </source>
</evidence>
<keyword evidence="3" id="KW-1185">Reference proteome</keyword>
<organism evidence="2 3">
    <name type="scientific">Hyphococcus lacteus</name>
    <dbReference type="NCBI Taxonomy" id="3143536"/>
    <lineage>
        <taxon>Bacteria</taxon>
        <taxon>Pseudomonadati</taxon>
        <taxon>Pseudomonadota</taxon>
        <taxon>Alphaproteobacteria</taxon>
        <taxon>Parvularculales</taxon>
        <taxon>Parvularculaceae</taxon>
        <taxon>Hyphococcus</taxon>
    </lineage>
</organism>
<sequence>MKNGWIIGGLLSLFASLANAQGLEQYQSRQTDLTTLAGVFGELHHLRRTCEPRFEADVWRDRMKKLIDLEEPQATDREKMIAAFNTGYRDAQRRHPGCDRRARDYAASRASQGDQIIRRLTAQLRDDEGPELVVGPTRH</sequence>
<dbReference type="NCBIfam" id="TIGR02301">
    <property type="entry name" value="TIGR02301 family protein"/>
    <property type="match status" value="1"/>
</dbReference>
<feature type="signal peptide" evidence="1">
    <location>
        <begin position="1"/>
        <end position="20"/>
    </location>
</feature>
<dbReference type="InterPro" id="IPR012645">
    <property type="entry name" value="CHP02301"/>
</dbReference>
<evidence type="ECO:0000256" key="1">
    <source>
        <dbReference type="SAM" id="SignalP"/>
    </source>
</evidence>